<dbReference type="Pfam" id="PF03747">
    <property type="entry name" value="ADP_ribosyl_GH"/>
    <property type="match status" value="1"/>
</dbReference>
<dbReference type="InterPro" id="IPR005502">
    <property type="entry name" value="Ribosyl_crysJ1"/>
</dbReference>
<protein>
    <submittedName>
        <fullName evidence="2">Uncharacterized protein</fullName>
    </submittedName>
</protein>
<dbReference type="InterPro" id="IPR036705">
    <property type="entry name" value="Ribosyl_crysJ1_sf"/>
</dbReference>
<evidence type="ECO:0000313" key="3">
    <source>
        <dbReference type="Proteomes" id="UP000245711"/>
    </source>
</evidence>
<reference evidence="2 3" key="1">
    <citation type="submission" date="2017-05" db="EMBL/GenBank/DDBJ databases">
        <title>Isolation of Rhodococcus sp. S2-17 biodegrading of BP-3.</title>
        <authorList>
            <person name="Lee Y."/>
            <person name="Kim K.H."/>
            <person name="Chun B.H."/>
            <person name="Jung H.S."/>
            <person name="Jeon C.O."/>
        </authorList>
    </citation>
    <scope>NUCLEOTIDE SEQUENCE [LARGE SCALE GENOMIC DNA]</scope>
    <source>
        <strain evidence="2 3">S2-17</strain>
    </source>
</reference>
<dbReference type="AlphaFoldDB" id="A0A2S2BV13"/>
<name>A0A2S2BV13_9NOCA</name>
<dbReference type="KEGG" id="roz:CBI38_13720"/>
<evidence type="ECO:0000313" key="2">
    <source>
        <dbReference type="EMBL" id="AWK72480.1"/>
    </source>
</evidence>
<dbReference type="EMBL" id="CP021354">
    <property type="protein sequence ID" value="AWK72480.1"/>
    <property type="molecule type" value="Genomic_DNA"/>
</dbReference>
<organism evidence="2 3">
    <name type="scientific">Rhodococcus oxybenzonivorans</name>
    <dbReference type="NCBI Taxonomy" id="1990687"/>
    <lineage>
        <taxon>Bacteria</taxon>
        <taxon>Bacillati</taxon>
        <taxon>Actinomycetota</taxon>
        <taxon>Actinomycetes</taxon>
        <taxon>Mycobacteriales</taxon>
        <taxon>Nocardiaceae</taxon>
        <taxon>Rhodococcus</taxon>
    </lineage>
</organism>
<proteinExistence type="predicted"/>
<gene>
    <name evidence="2" type="ORF">CBI38_13720</name>
</gene>
<dbReference type="Proteomes" id="UP000245711">
    <property type="component" value="Chromosome"/>
</dbReference>
<keyword evidence="3" id="KW-1185">Reference proteome</keyword>
<dbReference type="Gene3D" id="1.10.4080.10">
    <property type="entry name" value="ADP-ribosylation/Crystallin J1"/>
    <property type="match status" value="1"/>
</dbReference>
<feature type="region of interest" description="Disordered" evidence="1">
    <location>
        <begin position="1"/>
        <end position="37"/>
    </location>
</feature>
<accession>A0A2S2BV13</accession>
<dbReference type="SUPFAM" id="SSF101478">
    <property type="entry name" value="ADP-ribosylglycohydrolase"/>
    <property type="match status" value="1"/>
</dbReference>
<evidence type="ECO:0000256" key="1">
    <source>
        <dbReference type="SAM" id="MobiDB-lite"/>
    </source>
</evidence>
<sequence length="110" mass="11372">MLSERADRVPGIGPSTHAAIQHYRDHGRPPEAGGNTNGAVMRALPVGWFVPVDDTDTVAALVGGLLGAQSADTVHALPWYADVLLPDPADITQLADGLASARVAATGRPQ</sequence>